<sequence>MKNGKQNQLLKYIPLFLFIFILLPGCFLVDNPYQPSPTPGSPADPSPTPYVSPNAIDFTLSDLDGNQYSLSEFRGKPVLVAFFGFLCSHCRNEMPRIQNLYMKYKESQNLIVLGVGVSSSIGQLREFQSNYGLTFPVLDDYNRDVYHRFFGSGIPALLLINKSGEVAYTYNQSELSEAEIENLLNSYIF</sequence>
<dbReference type="InterPro" id="IPR036249">
    <property type="entry name" value="Thioredoxin-like_sf"/>
</dbReference>
<dbReference type="InterPro" id="IPR013766">
    <property type="entry name" value="Thioredoxin_domain"/>
</dbReference>
<dbReference type="GO" id="GO:0016491">
    <property type="term" value="F:oxidoreductase activity"/>
    <property type="evidence" value="ECO:0007669"/>
    <property type="project" value="InterPro"/>
</dbReference>
<dbReference type="Proteomes" id="UP000485569">
    <property type="component" value="Unassembled WGS sequence"/>
</dbReference>
<dbReference type="PANTHER" id="PTHR42852:SF13">
    <property type="entry name" value="PROTEIN DIPZ"/>
    <property type="match status" value="1"/>
</dbReference>
<dbReference type="InterPro" id="IPR050553">
    <property type="entry name" value="Thioredoxin_ResA/DsbE_sf"/>
</dbReference>
<dbReference type="Gene3D" id="3.40.30.10">
    <property type="entry name" value="Glutaredoxin"/>
    <property type="match status" value="1"/>
</dbReference>
<feature type="domain" description="Thioredoxin" evidence="1">
    <location>
        <begin position="49"/>
        <end position="189"/>
    </location>
</feature>
<proteinExistence type="predicted"/>
<dbReference type="AlphaFoldDB" id="A0A1V5SWF6"/>
<dbReference type="PROSITE" id="PS51352">
    <property type="entry name" value="THIOREDOXIN_2"/>
    <property type="match status" value="1"/>
</dbReference>
<evidence type="ECO:0000313" key="2">
    <source>
        <dbReference type="EMBL" id="OQA58521.1"/>
    </source>
</evidence>
<organism evidence="2">
    <name type="scientific">Candidatus Atribacter allofermentans</name>
    <dbReference type="NCBI Taxonomy" id="1852833"/>
    <lineage>
        <taxon>Bacteria</taxon>
        <taxon>Pseudomonadati</taxon>
        <taxon>Atribacterota</taxon>
        <taxon>Atribacteria</taxon>
        <taxon>Atribacterales</taxon>
        <taxon>Atribacteraceae</taxon>
        <taxon>Atribacter</taxon>
    </lineage>
</organism>
<accession>A0A1V5SWF6</accession>
<dbReference type="GO" id="GO:0016209">
    <property type="term" value="F:antioxidant activity"/>
    <property type="evidence" value="ECO:0007669"/>
    <property type="project" value="InterPro"/>
</dbReference>
<dbReference type="CDD" id="cd02966">
    <property type="entry name" value="TlpA_like_family"/>
    <property type="match status" value="1"/>
</dbReference>
<dbReference type="InterPro" id="IPR000866">
    <property type="entry name" value="AhpC/TSA"/>
</dbReference>
<dbReference type="PANTHER" id="PTHR42852">
    <property type="entry name" value="THIOL:DISULFIDE INTERCHANGE PROTEIN DSBE"/>
    <property type="match status" value="1"/>
</dbReference>
<protein>
    <submittedName>
        <fullName evidence="2">Thiol-disulfide oxidoreductase ResA</fullName>
    </submittedName>
</protein>
<evidence type="ECO:0000259" key="1">
    <source>
        <dbReference type="PROSITE" id="PS51352"/>
    </source>
</evidence>
<comment type="caution">
    <text evidence="2">The sequence shown here is derived from an EMBL/GenBank/DDBJ whole genome shotgun (WGS) entry which is preliminary data.</text>
</comment>
<reference evidence="2" key="1">
    <citation type="submission" date="2017-02" db="EMBL/GenBank/DDBJ databases">
        <title>Delving into the versatile metabolic prowess of the omnipresent phylum Bacteroidetes.</title>
        <authorList>
            <person name="Nobu M.K."/>
            <person name="Mei R."/>
            <person name="Narihiro T."/>
            <person name="Kuroda K."/>
            <person name="Liu W.-T."/>
        </authorList>
    </citation>
    <scope>NUCLEOTIDE SEQUENCE</scope>
    <source>
        <strain evidence="2">ADurb.Bin276</strain>
    </source>
</reference>
<gene>
    <name evidence="2" type="primary">resA_2</name>
    <name evidence="2" type="ORF">BWY41_01052</name>
</gene>
<dbReference type="Pfam" id="PF00578">
    <property type="entry name" value="AhpC-TSA"/>
    <property type="match status" value="1"/>
</dbReference>
<name>A0A1V5SWF6_9BACT</name>
<dbReference type="EMBL" id="MWBQ01000071">
    <property type="protein sequence ID" value="OQA58521.1"/>
    <property type="molecule type" value="Genomic_DNA"/>
</dbReference>
<dbReference type="SUPFAM" id="SSF52833">
    <property type="entry name" value="Thioredoxin-like"/>
    <property type="match status" value="1"/>
</dbReference>